<dbReference type="Gene3D" id="3.40.50.300">
    <property type="entry name" value="P-loop containing nucleotide triphosphate hydrolases"/>
    <property type="match status" value="1"/>
</dbReference>
<evidence type="ECO:0000256" key="6">
    <source>
        <dbReference type="ARBA" id="ARBA00023136"/>
    </source>
</evidence>
<dbReference type="EMBL" id="JAQFWP010000031">
    <property type="protein sequence ID" value="MDA2806207.1"/>
    <property type="molecule type" value="Genomic_DNA"/>
</dbReference>
<feature type="transmembrane region" description="Helical" evidence="7">
    <location>
        <begin position="28"/>
        <end position="53"/>
    </location>
</feature>
<dbReference type="Gene3D" id="1.20.1560.10">
    <property type="entry name" value="ABC transporter type 1, transmembrane domain"/>
    <property type="match status" value="1"/>
</dbReference>
<dbReference type="SUPFAM" id="SSF90123">
    <property type="entry name" value="ABC transporter transmembrane region"/>
    <property type="match status" value="1"/>
</dbReference>
<comment type="subcellular location">
    <subcellularLocation>
        <location evidence="1">Cell membrane</location>
        <topology evidence="1">Multi-pass membrane protein</topology>
    </subcellularLocation>
</comment>
<dbReference type="InterPro" id="IPR011527">
    <property type="entry name" value="ABC1_TM_dom"/>
</dbReference>
<proteinExistence type="predicted"/>
<comment type="caution">
    <text evidence="10">The sequence shown here is derived from an EMBL/GenBank/DDBJ whole genome shotgun (WGS) entry which is preliminary data.</text>
</comment>
<gene>
    <name evidence="10" type="primary">cydD</name>
    <name evidence="10" type="ORF">O4U47_16970</name>
</gene>
<dbReference type="InterPro" id="IPR039421">
    <property type="entry name" value="Type_1_exporter"/>
</dbReference>
<protein>
    <submittedName>
        <fullName evidence="10">Thiol reductant ABC exporter subunit CydD</fullName>
    </submittedName>
</protein>
<dbReference type="PANTHER" id="PTHR24221:SF590">
    <property type="entry name" value="COMPONENT LINKED WITH THE ASSEMBLY OF CYTOCHROME' TRANSPORT TRANSMEMBRANE ATP-BINDING PROTEIN ABC TRANSPORTER CYDD-RELATED"/>
    <property type="match status" value="1"/>
</dbReference>
<dbReference type="Proteomes" id="UP001165685">
    <property type="component" value="Unassembled WGS sequence"/>
</dbReference>
<keyword evidence="2 7" id="KW-0812">Transmembrane</keyword>
<keyword evidence="3" id="KW-0547">Nucleotide-binding</keyword>
<feature type="domain" description="ABC transporter" evidence="8">
    <location>
        <begin position="342"/>
        <end position="541"/>
    </location>
</feature>
<sequence>MDTAGDVRRRLARELPQARRLSSAAARLALVATAATVARSGLLAAALAAGFGGGPPERTAGLLLGAGAAAAVQAAAARAHTALSERAAAAARTGLRLRLLEHARRLGPVRLQNLRGGDLSTLLTRGTDALGPYYTGYLPAAAAARTAPVAVLAVLALADWPSALAVALTLPLIPVFGALVGAHTRDRTARQWDLLSRLGGHFADTVAGLPSLRAFGRAGQRSRAVRAMADRYRGATMRVLRTAFLSSLVLELVATLSVALVAVPLGLRLLSGGADLSTALLVLFLAPEAYLPLRALGAAYHDSAEGTAAARRAFAVLDTPVPEGGGFARPPHPAPGDGGPAVLLDGASARYPGAQAPALDGVDLRIDPGERVALVGPSGAGKSTLLALVLGLLPPERGRVAVAGDTAWVPQRPHLFAGTVEENIRLARPGATGAEVREAARAAEAHGFISRLPDGYATALGDEGFGLSSGQRRRIALARAFLSGAPVLVLDEPTAHLDPRSEAQVVAAIERLSAGRTVVAATHRSAPLQGMDRVVTAGGAR</sequence>
<evidence type="ECO:0000313" key="10">
    <source>
        <dbReference type="EMBL" id="MDA2806207.1"/>
    </source>
</evidence>
<feature type="transmembrane region" description="Helical" evidence="7">
    <location>
        <begin position="243"/>
        <end position="263"/>
    </location>
</feature>
<dbReference type="Pfam" id="PF00664">
    <property type="entry name" value="ABC_membrane"/>
    <property type="match status" value="1"/>
</dbReference>
<feature type="domain" description="ABC transmembrane type-1" evidence="9">
    <location>
        <begin position="28"/>
        <end position="305"/>
    </location>
</feature>
<dbReference type="PROSITE" id="PS50893">
    <property type="entry name" value="ABC_TRANSPORTER_2"/>
    <property type="match status" value="1"/>
</dbReference>
<dbReference type="SUPFAM" id="SSF52540">
    <property type="entry name" value="P-loop containing nucleoside triphosphate hydrolases"/>
    <property type="match status" value="1"/>
</dbReference>
<evidence type="ECO:0000259" key="9">
    <source>
        <dbReference type="PROSITE" id="PS50929"/>
    </source>
</evidence>
<accession>A0ABT4TND4</accession>
<feature type="transmembrane region" description="Helical" evidence="7">
    <location>
        <begin position="134"/>
        <end position="157"/>
    </location>
</feature>
<evidence type="ECO:0000256" key="2">
    <source>
        <dbReference type="ARBA" id="ARBA00022692"/>
    </source>
</evidence>
<keyword evidence="11" id="KW-1185">Reference proteome</keyword>
<evidence type="ECO:0000256" key="1">
    <source>
        <dbReference type="ARBA" id="ARBA00004651"/>
    </source>
</evidence>
<reference evidence="10" key="1">
    <citation type="submission" date="2023-01" db="EMBL/GenBank/DDBJ databases">
        <title>Draft genome sequence of Nocardiopsis sp. LSu2-4 isolated from halophytes.</title>
        <authorList>
            <person name="Duangmal K."/>
            <person name="Chantavorakit T."/>
        </authorList>
    </citation>
    <scope>NUCLEOTIDE SEQUENCE</scope>
    <source>
        <strain evidence="10">LSu2-4</strain>
    </source>
</reference>
<dbReference type="InterPro" id="IPR014216">
    <property type="entry name" value="ABC_transptr_CydD"/>
</dbReference>
<evidence type="ECO:0000256" key="4">
    <source>
        <dbReference type="ARBA" id="ARBA00022840"/>
    </source>
</evidence>
<dbReference type="InterPro" id="IPR017871">
    <property type="entry name" value="ABC_transporter-like_CS"/>
</dbReference>
<evidence type="ECO:0000256" key="7">
    <source>
        <dbReference type="SAM" id="Phobius"/>
    </source>
</evidence>
<evidence type="ECO:0000256" key="5">
    <source>
        <dbReference type="ARBA" id="ARBA00022989"/>
    </source>
</evidence>
<keyword evidence="6 7" id="KW-0472">Membrane</keyword>
<name>A0ABT4TND4_9ACTN</name>
<dbReference type="InterPro" id="IPR003593">
    <property type="entry name" value="AAA+_ATPase"/>
</dbReference>
<dbReference type="PANTHER" id="PTHR24221">
    <property type="entry name" value="ATP-BINDING CASSETTE SUB-FAMILY B"/>
    <property type="match status" value="1"/>
</dbReference>
<feature type="transmembrane region" description="Helical" evidence="7">
    <location>
        <begin position="163"/>
        <end position="182"/>
    </location>
</feature>
<keyword evidence="4" id="KW-0067">ATP-binding</keyword>
<dbReference type="InterPro" id="IPR036640">
    <property type="entry name" value="ABC1_TM_sf"/>
</dbReference>
<evidence type="ECO:0000256" key="3">
    <source>
        <dbReference type="ARBA" id="ARBA00022741"/>
    </source>
</evidence>
<dbReference type="Pfam" id="PF00005">
    <property type="entry name" value="ABC_tran"/>
    <property type="match status" value="1"/>
</dbReference>
<organism evidence="10 11">
    <name type="scientific">Nocardiopsis suaedae</name>
    <dbReference type="NCBI Taxonomy" id="3018444"/>
    <lineage>
        <taxon>Bacteria</taxon>
        <taxon>Bacillati</taxon>
        <taxon>Actinomycetota</taxon>
        <taxon>Actinomycetes</taxon>
        <taxon>Streptosporangiales</taxon>
        <taxon>Nocardiopsidaceae</taxon>
        <taxon>Nocardiopsis</taxon>
    </lineage>
</organism>
<dbReference type="InterPro" id="IPR027417">
    <property type="entry name" value="P-loop_NTPase"/>
</dbReference>
<dbReference type="NCBIfam" id="TIGR02857">
    <property type="entry name" value="CydD"/>
    <property type="match status" value="1"/>
</dbReference>
<dbReference type="PROSITE" id="PS50929">
    <property type="entry name" value="ABC_TM1F"/>
    <property type="match status" value="1"/>
</dbReference>
<evidence type="ECO:0000259" key="8">
    <source>
        <dbReference type="PROSITE" id="PS50893"/>
    </source>
</evidence>
<evidence type="ECO:0000313" key="11">
    <source>
        <dbReference type="Proteomes" id="UP001165685"/>
    </source>
</evidence>
<dbReference type="InterPro" id="IPR003439">
    <property type="entry name" value="ABC_transporter-like_ATP-bd"/>
</dbReference>
<keyword evidence="5 7" id="KW-1133">Transmembrane helix</keyword>
<feature type="transmembrane region" description="Helical" evidence="7">
    <location>
        <begin position="59"/>
        <end position="77"/>
    </location>
</feature>
<dbReference type="SMART" id="SM00382">
    <property type="entry name" value="AAA"/>
    <property type="match status" value="1"/>
</dbReference>
<dbReference type="RefSeq" id="WP_270678851.1">
    <property type="nucleotide sequence ID" value="NZ_JAQFWP010000031.1"/>
</dbReference>
<dbReference type="CDD" id="cd18584">
    <property type="entry name" value="ABC_6TM_AarD_CydD"/>
    <property type="match status" value="1"/>
</dbReference>
<dbReference type="PROSITE" id="PS00211">
    <property type="entry name" value="ABC_TRANSPORTER_1"/>
    <property type="match status" value="1"/>
</dbReference>